<organism evidence="1 2">
    <name type="scientific">Rhodococcus pyridinivorans AK37</name>
    <dbReference type="NCBI Taxonomy" id="1114960"/>
    <lineage>
        <taxon>Bacteria</taxon>
        <taxon>Bacillati</taxon>
        <taxon>Actinomycetota</taxon>
        <taxon>Actinomycetes</taxon>
        <taxon>Mycobacteriales</taxon>
        <taxon>Nocardiaceae</taxon>
        <taxon>Rhodococcus</taxon>
    </lineage>
</organism>
<evidence type="ECO:0000313" key="1">
    <source>
        <dbReference type="EMBL" id="EHK80867.1"/>
    </source>
</evidence>
<dbReference type="Proteomes" id="UP000005064">
    <property type="component" value="Unassembled WGS sequence"/>
</dbReference>
<gene>
    <name evidence="1" type="ORF">AK37_22246</name>
</gene>
<evidence type="ECO:0000313" key="2">
    <source>
        <dbReference type="Proteomes" id="UP000005064"/>
    </source>
</evidence>
<dbReference type="PATRIC" id="fig|1114960.4.peg.4538"/>
<comment type="caution">
    <text evidence="1">The sequence shown here is derived from an EMBL/GenBank/DDBJ whole genome shotgun (WGS) entry which is preliminary data.</text>
</comment>
<accession>H0JXH2</accession>
<dbReference type="EMBL" id="AHBW01000061">
    <property type="protein sequence ID" value="EHK80867.1"/>
    <property type="molecule type" value="Genomic_DNA"/>
</dbReference>
<protein>
    <submittedName>
        <fullName evidence="1">Uncharacterized protein</fullName>
    </submittedName>
</protein>
<dbReference type="AlphaFoldDB" id="H0JXH2"/>
<proteinExistence type="predicted"/>
<reference evidence="1 2" key="1">
    <citation type="submission" date="2011-12" db="EMBL/GenBank/DDBJ databases">
        <authorList>
            <person name="Kriszt B."/>
            <person name="Tancsics A."/>
            <person name="Cserhati M."/>
            <person name="Toth A."/>
            <person name="Nagy I."/>
            <person name="Horvath B."/>
            <person name="Tamura T."/>
            <person name="Kukolya J."/>
            <person name="Szoboszlay S."/>
        </authorList>
    </citation>
    <scope>NUCLEOTIDE SEQUENCE [LARGE SCALE GENOMIC DNA]</scope>
    <source>
        <strain evidence="1 2">AK37</strain>
    </source>
</reference>
<sequence>MQQEITLYSGNTRTIRMITRHFADTSFTVTTRNGTPDHADFVVTTGGLQRPVEVFAAQLGATTAVIPEALLYLTGQAHNRGGLVLVGSDRKAQTNE</sequence>
<name>H0JXH2_9NOCA</name>
<dbReference type="RefSeq" id="WP_006554350.1">
    <property type="nucleotide sequence ID" value="NZ_AHBW01000061.1"/>
</dbReference>